<dbReference type="Proteomes" id="UP000003732">
    <property type="component" value="Unassembled WGS sequence"/>
</dbReference>
<evidence type="ECO:0000313" key="2">
    <source>
        <dbReference type="EMBL" id="EGE54469.1"/>
    </source>
</evidence>
<gene>
    <name evidence="2" type="ORF">SPB_0887</name>
</gene>
<evidence type="ECO:0000256" key="1">
    <source>
        <dbReference type="SAM" id="Phobius"/>
    </source>
</evidence>
<keyword evidence="1" id="KW-0472">Membrane</keyword>
<dbReference type="AlphaFoldDB" id="F1Z1T6"/>
<protein>
    <submittedName>
        <fullName evidence="2">Uncharacterized protein</fullName>
    </submittedName>
</protein>
<proteinExistence type="predicted"/>
<reference evidence="2 3" key="1">
    <citation type="submission" date="2011-02" db="EMBL/GenBank/DDBJ databases">
        <authorList>
            <person name="Stanhope M.J."/>
            <person name="Durkin A.S."/>
            <person name="Hostetler J."/>
            <person name="Kim M."/>
            <person name="Radune D."/>
            <person name="Singh I."/>
            <person name="Town C.D."/>
        </authorList>
    </citation>
    <scope>NUCLEOTIDE SEQUENCE [LARGE SCALE GENOMIC DNA]</scope>
    <source>
        <strain evidence="2 3">NCFD 2020</strain>
    </source>
</reference>
<evidence type="ECO:0000313" key="3">
    <source>
        <dbReference type="Proteomes" id="UP000003732"/>
    </source>
</evidence>
<accession>F1Z1T6</accession>
<keyword evidence="1" id="KW-1133">Transmembrane helix</keyword>
<sequence>MKGAKIMEKTTRSRHHEKDNLNAMFIVWTIVFMVESVSNKIVKIL</sequence>
<name>F1Z1T6_9STRE</name>
<dbReference type="EMBL" id="AEUT02000001">
    <property type="protein sequence ID" value="EGE54469.1"/>
    <property type="molecule type" value="Genomic_DNA"/>
</dbReference>
<organism evidence="2 3">
    <name type="scientific">Streptococcus parauberis NCFD 2020</name>
    <dbReference type="NCBI Taxonomy" id="873447"/>
    <lineage>
        <taxon>Bacteria</taxon>
        <taxon>Bacillati</taxon>
        <taxon>Bacillota</taxon>
        <taxon>Bacilli</taxon>
        <taxon>Lactobacillales</taxon>
        <taxon>Streptococcaceae</taxon>
        <taxon>Streptococcus</taxon>
    </lineage>
</organism>
<dbReference type="HOGENOM" id="CLU_3205922_0_0_9"/>
<keyword evidence="1" id="KW-0812">Transmembrane</keyword>
<comment type="caution">
    <text evidence="2">The sequence shown here is derived from an EMBL/GenBank/DDBJ whole genome shotgun (WGS) entry which is preliminary data.</text>
</comment>
<feature type="transmembrane region" description="Helical" evidence="1">
    <location>
        <begin position="21"/>
        <end position="42"/>
    </location>
</feature>